<keyword evidence="7" id="KW-1185">Reference proteome</keyword>
<organism evidence="6 7">
    <name type="scientific">Lupinus albus</name>
    <name type="common">White lupine</name>
    <name type="synonym">Lupinus termis</name>
    <dbReference type="NCBI Taxonomy" id="3870"/>
    <lineage>
        <taxon>Eukaryota</taxon>
        <taxon>Viridiplantae</taxon>
        <taxon>Streptophyta</taxon>
        <taxon>Embryophyta</taxon>
        <taxon>Tracheophyta</taxon>
        <taxon>Spermatophyta</taxon>
        <taxon>Magnoliopsida</taxon>
        <taxon>eudicotyledons</taxon>
        <taxon>Gunneridae</taxon>
        <taxon>Pentapetalae</taxon>
        <taxon>rosids</taxon>
        <taxon>fabids</taxon>
        <taxon>Fabales</taxon>
        <taxon>Fabaceae</taxon>
        <taxon>Papilionoideae</taxon>
        <taxon>50 kb inversion clade</taxon>
        <taxon>genistoids sensu lato</taxon>
        <taxon>core genistoids</taxon>
        <taxon>Genisteae</taxon>
        <taxon>Lupinus</taxon>
    </lineage>
</organism>
<dbReference type="GO" id="GO:0005634">
    <property type="term" value="C:nucleus"/>
    <property type="evidence" value="ECO:0007669"/>
    <property type="project" value="UniProtKB-SubCell"/>
</dbReference>
<dbReference type="PANTHER" id="PTHR16223:SF247">
    <property type="entry name" value="TRANSCRIPTION FACTOR BHLH FAMILY-RELATED"/>
    <property type="match status" value="1"/>
</dbReference>
<evidence type="ECO:0000256" key="1">
    <source>
        <dbReference type="ARBA" id="ARBA00004123"/>
    </source>
</evidence>
<dbReference type="Proteomes" id="UP000447434">
    <property type="component" value="Chromosome 19"/>
</dbReference>
<dbReference type="GO" id="GO:0000978">
    <property type="term" value="F:RNA polymerase II cis-regulatory region sequence-specific DNA binding"/>
    <property type="evidence" value="ECO:0007669"/>
    <property type="project" value="TreeGrafter"/>
</dbReference>
<evidence type="ECO:0000256" key="2">
    <source>
        <dbReference type="ARBA" id="ARBA00023015"/>
    </source>
</evidence>
<dbReference type="SUPFAM" id="SSF47459">
    <property type="entry name" value="HLH, helix-loop-helix DNA-binding domain"/>
    <property type="match status" value="1"/>
</dbReference>
<dbReference type="AlphaFoldDB" id="A0A6A4P0Y9"/>
<keyword evidence="3" id="KW-0238">DNA-binding</keyword>
<keyword evidence="4" id="KW-0804">Transcription</keyword>
<dbReference type="OrthoDB" id="2019494at2759"/>
<proteinExistence type="predicted"/>
<dbReference type="SMART" id="SM00353">
    <property type="entry name" value="HLH"/>
    <property type="match status" value="1"/>
</dbReference>
<dbReference type="Gene3D" id="4.10.280.10">
    <property type="entry name" value="Helix-loop-helix DNA-binding domain"/>
    <property type="match status" value="1"/>
</dbReference>
<dbReference type="FunFam" id="4.10.280.10:FF:000021">
    <property type="entry name" value="Transcription factor bHLH130 family"/>
    <property type="match status" value="1"/>
</dbReference>
<evidence type="ECO:0000313" key="7">
    <source>
        <dbReference type="Proteomes" id="UP000447434"/>
    </source>
</evidence>
<sequence>MESDLGQHPPMFLDQQQQISSGLTRYRSAPSSYFLNIIDEEFYESTFNSPSSPETERVFDRFMNNLSGSDGGAEDSVSQNIQPGQQVSAVKEEIINQQSHDVPSMNNEKVILQQQQQQQRNMNNYGSSTPQKIYQGSGRPPLPNHMKTGRGSTSNLIRHGSSPAGLFSTINIEGYAAIRGMGTLGTASCTGENANFSPAVRLKNAPNYSSGIMSSKAEIGNESNEQNRQVREGFAESRGIDVIPAFPVSPWGESSIMPDNIGDVKRPRDNDDEVKPFSGLNAAETQNETGGQPSIPLAHQLSMPNTQMEMTAIEKFLQSSDSVPWKIRAKRGCATHPRSIAERVRRTKISERMKKLQDLVPTMDNQTKTADMLDLAVEYIKHLQKQVQTLSESQAKCTCSHKQQQ</sequence>
<evidence type="ECO:0000313" key="6">
    <source>
        <dbReference type="EMBL" id="KAE9593289.1"/>
    </source>
</evidence>
<dbReference type="Pfam" id="PF00010">
    <property type="entry name" value="HLH"/>
    <property type="match status" value="1"/>
</dbReference>
<comment type="subcellular location">
    <subcellularLocation>
        <location evidence="1">Nucleus</location>
    </subcellularLocation>
</comment>
<keyword evidence="5" id="KW-0539">Nucleus</keyword>
<comment type="caution">
    <text evidence="6">The sequence shown here is derived from an EMBL/GenBank/DDBJ whole genome shotgun (WGS) entry which is preliminary data.</text>
</comment>
<reference evidence="7" key="1">
    <citation type="journal article" date="2020" name="Nat. Commun.">
        <title>Genome sequence of the cluster root forming white lupin.</title>
        <authorList>
            <person name="Hufnagel B."/>
            <person name="Marques A."/>
            <person name="Soriano A."/>
            <person name="Marques L."/>
            <person name="Divol F."/>
            <person name="Doumas P."/>
            <person name="Sallet E."/>
            <person name="Mancinotti D."/>
            <person name="Carrere S."/>
            <person name="Marande W."/>
            <person name="Arribat S."/>
            <person name="Keller J."/>
            <person name="Huneau C."/>
            <person name="Blein T."/>
            <person name="Aime D."/>
            <person name="Laguerre M."/>
            <person name="Taylor J."/>
            <person name="Schubert V."/>
            <person name="Nelson M."/>
            <person name="Geu-Flores F."/>
            <person name="Crespi M."/>
            <person name="Gallardo-Guerrero K."/>
            <person name="Delaux P.-M."/>
            <person name="Salse J."/>
            <person name="Berges H."/>
            <person name="Guyot R."/>
            <person name="Gouzy J."/>
            <person name="Peret B."/>
        </authorList>
    </citation>
    <scope>NUCLEOTIDE SEQUENCE [LARGE SCALE GENOMIC DNA]</scope>
    <source>
        <strain evidence="7">cv. Amiga</strain>
    </source>
</reference>
<name>A0A6A4P0Y9_LUPAL</name>
<dbReference type="InterPro" id="IPR011598">
    <property type="entry name" value="bHLH_dom"/>
</dbReference>
<evidence type="ECO:0000256" key="3">
    <source>
        <dbReference type="ARBA" id="ARBA00023125"/>
    </source>
</evidence>
<keyword evidence="2" id="KW-0805">Transcription regulation</keyword>
<protein>
    <submittedName>
        <fullName evidence="6">Putative transcription factor bHLH family</fullName>
    </submittedName>
</protein>
<accession>A0A6A4P0Y9</accession>
<evidence type="ECO:0000256" key="4">
    <source>
        <dbReference type="ARBA" id="ARBA00023163"/>
    </source>
</evidence>
<dbReference type="PANTHER" id="PTHR16223">
    <property type="entry name" value="TRANSCRIPTION FACTOR BHLH83-RELATED"/>
    <property type="match status" value="1"/>
</dbReference>
<dbReference type="InterPro" id="IPR036638">
    <property type="entry name" value="HLH_DNA-bd_sf"/>
</dbReference>
<dbReference type="GO" id="GO:0000981">
    <property type="term" value="F:DNA-binding transcription factor activity, RNA polymerase II-specific"/>
    <property type="evidence" value="ECO:0007669"/>
    <property type="project" value="TreeGrafter"/>
</dbReference>
<gene>
    <name evidence="6" type="ORF">Lalb_Chr19g0138201</name>
</gene>
<evidence type="ECO:0000256" key="5">
    <source>
        <dbReference type="ARBA" id="ARBA00023242"/>
    </source>
</evidence>
<dbReference type="GO" id="GO:0046983">
    <property type="term" value="F:protein dimerization activity"/>
    <property type="evidence" value="ECO:0007669"/>
    <property type="project" value="InterPro"/>
</dbReference>
<dbReference type="InterPro" id="IPR045843">
    <property type="entry name" value="IND-like"/>
</dbReference>
<dbReference type="PROSITE" id="PS50888">
    <property type="entry name" value="BHLH"/>
    <property type="match status" value="1"/>
</dbReference>
<dbReference type="EMBL" id="WOCE01000019">
    <property type="protein sequence ID" value="KAE9593289.1"/>
    <property type="molecule type" value="Genomic_DNA"/>
</dbReference>